<dbReference type="Proteomes" id="UP000233248">
    <property type="component" value="Unassembled WGS sequence"/>
</dbReference>
<dbReference type="OrthoDB" id="5366134at2"/>
<dbReference type="EMBL" id="NXIF01000023">
    <property type="protein sequence ID" value="PKI81159.1"/>
    <property type="molecule type" value="Genomic_DNA"/>
</dbReference>
<accession>A0A2N1J3N0</accession>
<dbReference type="AlphaFoldDB" id="A0A2N1J3N0"/>
<protein>
    <submittedName>
        <fullName evidence="1">Uncharacterized protein</fullName>
    </submittedName>
</protein>
<evidence type="ECO:0000313" key="1">
    <source>
        <dbReference type="EMBL" id="PKI81159.1"/>
    </source>
</evidence>
<comment type="caution">
    <text evidence="1">The sequence shown here is derived from an EMBL/GenBank/DDBJ whole genome shotgun (WGS) entry which is preliminary data.</text>
</comment>
<proteinExistence type="predicted"/>
<sequence length="107" mass="12148">MNTALILKMNEFELIKLAKNSNDETILNFLAKSIYTTVRRCVAKNLYTSKRVINALSRDSAQNVSYCANENPNCTTKREIKATNPCTLCEVNEEDYSKICSSCRKKV</sequence>
<dbReference type="RefSeq" id="WP_101184556.1">
    <property type="nucleotide sequence ID" value="NZ_CP031218.1"/>
</dbReference>
<evidence type="ECO:0000313" key="2">
    <source>
        <dbReference type="Proteomes" id="UP000233248"/>
    </source>
</evidence>
<organism evidence="1 2">
    <name type="scientific">Malaciobacter halophilus</name>
    <dbReference type="NCBI Taxonomy" id="197482"/>
    <lineage>
        <taxon>Bacteria</taxon>
        <taxon>Pseudomonadati</taxon>
        <taxon>Campylobacterota</taxon>
        <taxon>Epsilonproteobacteria</taxon>
        <taxon>Campylobacterales</taxon>
        <taxon>Arcobacteraceae</taxon>
        <taxon>Malaciobacter</taxon>
    </lineage>
</organism>
<reference evidence="1 2" key="1">
    <citation type="submission" date="2017-09" db="EMBL/GenBank/DDBJ databases">
        <title>Genomics of the genus Arcobacter.</title>
        <authorList>
            <person name="Perez-Cataluna A."/>
            <person name="Figueras M.J."/>
            <person name="Salas-Masso N."/>
        </authorList>
    </citation>
    <scope>NUCLEOTIDE SEQUENCE [LARGE SCALE GENOMIC DNA]</scope>
    <source>
        <strain evidence="1 2">DSM 18005</strain>
    </source>
</reference>
<dbReference type="KEGG" id="ahs:AHALO_0657"/>
<name>A0A2N1J3N0_9BACT</name>
<gene>
    <name evidence="1" type="ORF">CP960_06255</name>
</gene>
<keyword evidence="2" id="KW-1185">Reference proteome</keyword>